<dbReference type="PANTHER" id="PTHR47964:SF1">
    <property type="entry name" value="ATP-DEPENDENT DNA HELICASE HOMOLOG RECG, CHLOROPLASTIC"/>
    <property type="match status" value="1"/>
</dbReference>
<dbReference type="Pfam" id="PF21132">
    <property type="entry name" value="MFD_D3"/>
    <property type="match status" value="1"/>
</dbReference>
<dbReference type="InterPro" id="IPR005118">
    <property type="entry name" value="TRCF_C"/>
</dbReference>
<gene>
    <name evidence="9 12" type="primary">mfd</name>
    <name evidence="12" type="ORF">GCM10007853_11820</name>
</gene>
<evidence type="ECO:0000313" key="12">
    <source>
        <dbReference type="EMBL" id="GLQ23308.1"/>
    </source>
</evidence>
<dbReference type="Gene3D" id="3.30.2060.10">
    <property type="entry name" value="Penicillin-binding protein 1b domain"/>
    <property type="match status" value="1"/>
</dbReference>
<dbReference type="InterPro" id="IPR047112">
    <property type="entry name" value="RecG/Mfd"/>
</dbReference>
<dbReference type="Gene3D" id="3.40.50.300">
    <property type="entry name" value="P-loop containing nucleotide triphosphate hydrolases"/>
    <property type="match status" value="2"/>
</dbReference>
<name>A0ABQ5V780_9PROT</name>
<dbReference type="InterPro" id="IPR001650">
    <property type="entry name" value="Helicase_C-like"/>
</dbReference>
<dbReference type="InterPro" id="IPR037235">
    <property type="entry name" value="TRCF-like_C_D7"/>
</dbReference>
<dbReference type="InterPro" id="IPR004576">
    <property type="entry name" value="Mfd"/>
</dbReference>
<dbReference type="SMART" id="SM00490">
    <property type="entry name" value="HELICc"/>
    <property type="match status" value="1"/>
</dbReference>
<dbReference type="SUPFAM" id="SSF143517">
    <property type="entry name" value="TRCF domain-like"/>
    <property type="match status" value="1"/>
</dbReference>
<dbReference type="CDD" id="cd17991">
    <property type="entry name" value="DEXHc_TRCF"/>
    <property type="match status" value="1"/>
</dbReference>
<dbReference type="Gene3D" id="3.40.50.11140">
    <property type="match status" value="1"/>
</dbReference>
<dbReference type="Pfam" id="PF00271">
    <property type="entry name" value="Helicase_C"/>
    <property type="match status" value="1"/>
</dbReference>
<keyword evidence="4 9" id="KW-0378">Hydrolase</keyword>
<evidence type="ECO:0000313" key="13">
    <source>
        <dbReference type="Proteomes" id="UP001161391"/>
    </source>
</evidence>
<evidence type="ECO:0000256" key="8">
    <source>
        <dbReference type="ARBA" id="ARBA00023204"/>
    </source>
</evidence>
<dbReference type="NCBIfam" id="TIGR00580">
    <property type="entry name" value="mfd"/>
    <property type="match status" value="1"/>
</dbReference>
<accession>A0ABQ5V780</accession>
<comment type="similarity">
    <text evidence="9">In the N-terminal section; belongs to the UvrB family.</text>
</comment>
<evidence type="ECO:0000256" key="4">
    <source>
        <dbReference type="ARBA" id="ARBA00022801"/>
    </source>
</evidence>
<dbReference type="RefSeq" id="WP_284388595.1">
    <property type="nucleotide sequence ID" value="NZ_BSNK01000001.1"/>
</dbReference>
<dbReference type="SMART" id="SM00982">
    <property type="entry name" value="TRCF"/>
    <property type="match status" value="1"/>
</dbReference>
<dbReference type="Gene3D" id="3.90.1150.50">
    <property type="entry name" value="Transcription-repair-coupling factor, D7 domain"/>
    <property type="match status" value="1"/>
</dbReference>
<evidence type="ECO:0000256" key="7">
    <source>
        <dbReference type="ARBA" id="ARBA00023125"/>
    </source>
</evidence>
<dbReference type="SMART" id="SM01058">
    <property type="entry name" value="CarD_TRCF"/>
    <property type="match status" value="1"/>
</dbReference>
<evidence type="ECO:0000256" key="1">
    <source>
        <dbReference type="ARBA" id="ARBA00022490"/>
    </source>
</evidence>
<reference evidence="12" key="1">
    <citation type="journal article" date="2014" name="Int. J. Syst. Evol. Microbiol.">
        <title>Complete genome of a new Firmicutes species belonging to the dominant human colonic microbiota ('Ruminococcus bicirculans') reveals two chromosomes and a selective capacity to utilize plant glucans.</title>
        <authorList>
            <consortium name="NISC Comparative Sequencing Program"/>
            <person name="Wegmann U."/>
            <person name="Louis P."/>
            <person name="Goesmann A."/>
            <person name="Henrissat B."/>
            <person name="Duncan S.H."/>
            <person name="Flint H.J."/>
        </authorList>
    </citation>
    <scope>NUCLEOTIDE SEQUENCE</scope>
    <source>
        <strain evidence="12">NBRC 108219</strain>
    </source>
</reference>
<dbReference type="Gene3D" id="3.40.50.11180">
    <property type="match status" value="1"/>
</dbReference>
<keyword evidence="3 9" id="KW-0227">DNA damage</keyword>
<comment type="similarity">
    <text evidence="9">In the C-terminal section; belongs to the helicase family. RecG subfamily.</text>
</comment>
<dbReference type="InterPro" id="IPR048635">
    <property type="entry name" value="MFD_D3"/>
</dbReference>
<dbReference type="SUPFAM" id="SSF141259">
    <property type="entry name" value="CarD-like"/>
    <property type="match status" value="1"/>
</dbReference>
<keyword evidence="13" id="KW-1185">Reference proteome</keyword>
<dbReference type="Pfam" id="PF03461">
    <property type="entry name" value="TRCF"/>
    <property type="match status" value="1"/>
</dbReference>
<dbReference type="EC" id="3.6.4.-" evidence="9"/>
<dbReference type="InterPro" id="IPR041471">
    <property type="entry name" value="UvrB_inter"/>
</dbReference>
<keyword evidence="7 9" id="KW-0238">DNA-binding</keyword>
<organism evidence="12 13">
    <name type="scientific">Algimonas ampicilliniresistens</name>
    <dbReference type="NCBI Taxonomy" id="1298735"/>
    <lineage>
        <taxon>Bacteria</taxon>
        <taxon>Pseudomonadati</taxon>
        <taxon>Pseudomonadota</taxon>
        <taxon>Alphaproteobacteria</taxon>
        <taxon>Maricaulales</taxon>
        <taxon>Robiginitomaculaceae</taxon>
        <taxon>Algimonas</taxon>
    </lineage>
</organism>
<keyword evidence="8 9" id="KW-0234">DNA repair</keyword>
<dbReference type="InterPro" id="IPR027417">
    <property type="entry name" value="P-loop_NTPase"/>
</dbReference>
<reference evidence="12" key="2">
    <citation type="submission" date="2023-01" db="EMBL/GenBank/DDBJ databases">
        <title>Draft genome sequence of Algimonas ampicilliniresistens strain NBRC 108219.</title>
        <authorList>
            <person name="Sun Q."/>
            <person name="Mori K."/>
        </authorList>
    </citation>
    <scope>NUCLEOTIDE SEQUENCE</scope>
    <source>
        <strain evidence="12">NBRC 108219</strain>
    </source>
</reference>
<dbReference type="SUPFAM" id="SSF52540">
    <property type="entry name" value="P-loop containing nucleoside triphosphate hydrolases"/>
    <property type="match status" value="4"/>
</dbReference>
<dbReference type="InterPro" id="IPR036101">
    <property type="entry name" value="CarD-like/TRCF_RID_sf"/>
</dbReference>
<comment type="function">
    <text evidence="9">Couples transcription and DNA repair by recognizing RNA polymerase (RNAP) stalled at DNA lesions. Mediates ATP-dependent release of RNAP and its truncated transcript from the DNA, and recruitment of nucleotide excision repair machinery to the damaged site.</text>
</comment>
<keyword evidence="5" id="KW-0347">Helicase</keyword>
<dbReference type="HAMAP" id="MF_00969">
    <property type="entry name" value="TRCF"/>
    <property type="match status" value="1"/>
</dbReference>
<dbReference type="EMBL" id="BSNK01000001">
    <property type="protein sequence ID" value="GLQ23308.1"/>
    <property type="molecule type" value="Genomic_DNA"/>
</dbReference>
<dbReference type="PANTHER" id="PTHR47964">
    <property type="entry name" value="ATP-DEPENDENT DNA HELICASE HOMOLOG RECG, CHLOROPLASTIC"/>
    <property type="match status" value="1"/>
</dbReference>
<dbReference type="Pfam" id="PF00270">
    <property type="entry name" value="DEAD"/>
    <property type="match status" value="1"/>
</dbReference>
<evidence type="ECO:0000256" key="2">
    <source>
        <dbReference type="ARBA" id="ARBA00022741"/>
    </source>
</evidence>
<evidence type="ECO:0000256" key="5">
    <source>
        <dbReference type="ARBA" id="ARBA00022806"/>
    </source>
</evidence>
<dbReference type="PROSITE" id="PS51192">
    <property type="entry name" value="HELICASE_ATP_BIND_1"/>
    <property type="match status" value="1"/>
</dbReference>
<dbReference type="Gene3D" id="2.40.10.170">
    <property type="match status" value="1"/>
</dbReference>
<dbReference type="SMART" id="SM00487">
    <property type="entry name" value="DEXDc"/>
    <property type="match status" value="1"/>
</dbReference>
<dbReference type="Proteomes" id="UP001161391">
    <property type="component" value="Unassembled WGS sequence"/>
</dbReference>
<keyword evidence="6 9" id="KW-0067">ATP-binding</keyword>
<evidence type="ECO:0000256" key="6">
    <source>
        <dbReference type="ARBA" id="ARBA00022840"/>
    </source>
</evidence>
<dbReference type="InterPro" id="IPR014001">
    <property type="entry name" value="Helicase_ATP-bd"/>
</dbReference>
<sequence length="1169" mass="128760">MQIQLSRYVGPDLRLTAAGLPEGADALIVTKAAVKTSGRVLFVARDDARAASFTAACRFFQPDVPVLNLPAWDALPYDRVSPSRVLAARRAGALYSLLAVKTTKPLIIVTTVAAILQRVPPRKIIKAAGFRAKVGDDVRREDLERYLSRNGYIRASTVVEPGDYAVRGGLIDIFPPTRKAPLRLDFFGDELESIREFDVDTQRTSNALKSLTLAPVSEVFIEEDTISEFRKAYIAAFGGGVSRDPVYSAVIDGIRPQGIEHYLPLFYDHTETVLDYVGAGAIIAFDGLANEAMAERESLVEDFYTSRKEHQDARDSGSGYPAKTAGLYRPLPPDALYIPPVELSDITAPLRVRQHTAYDAPDEGDKIDFGARTGRSFLAERQTEGVNVFDSVAKHVQALRETKHRVWMAAWSEGSRERLTNVLEDQGVIVPIARDGQAAFKIAPGDIRAVILPLEQGFVMPGGEADLAVISEQDILGDRLVNRGKRRRAKNFIAEASALNPGDLIVHIDHGVGRYLGLKTLAVGGAPHDCLELEYSGNAKLYLPVENIELLSRYGAANESAVLDKLGGVAWQSRKAKAKGRLREMAAELIIIAAKRAMRTIEPIEIEEGSYNEFAARFPYAETDDQLNAIKDVFDDLTSGRPMDRLICGDVGFGKTEVALRAAFAVAMTGRQVAIVAPTTLLSRQHFKTFTERFRGMPITVRQLSRLVPATKAKLTREALAKGQVDIIIGTHAVLAKSVSFANLGLVVVDEEQRFGVRHKERLKALRADVHMLTLTATPIPRTLQMALTGIRDLSLIATPPVDRLAVRTYVLPFDEVSIRKALLREKYRGGQSYYVTPRISDIRRLEEFLRERVPEVKYVIAHGQMGASALDDIMSAFYDGQYDVLLSTSIIESGIDIPTANTMIINRADKFGLAQLYQMRGRVGRSKTRAYAYLTIPDEHVATKGALQRLKVLQSLDTLGAGFTLASHDLDMRGGGNPLGEEQSGHIKELGVELYQHMLEEAVAELKDDETVSDQSWTPQVNLGVAVLIPETYVEDLNLRLSLYRRISDLENDTDSNALAAELIDRFGPLPEEVEALLKVMTIKRLCRKAHVEKVDAGPKGVVLNMRHQDIKNPAIVMNAISQNSGWRLRPDQTILVQGRFDTPKSRVQGAERAVKALIVDAKAEGAA</sequence>
<evidence type="ECO:0000259" key="11">
    <source>
        <dbReference type="PROSITE" id="PS51194"/>
    </source>
</evidence>
<comment type="caution">
    <text evidence="12">The sequence shown here is derived from an EMBL/GenBank/DDBJ whole genome shotgun (WGS) entry which is preliminary data.</text>
</comment>
<keyword evidence="1 9" id="KW-0963">Cytoplasm</keyword>
<dbReference type="Pfam" id="PF17757">
    <property type="entry name" value="UvrB_inter"/>
    <property type="match status" value="1"/>
</dbReference>
<comment type="subcellular location">
    <subcellularLocation>
        <location evidence="9">Cytoplasm</location>
    </subcellularLocation>
</comment>
<keyword evidence="2 9" id="KW-0547">Nucleotide-binding</keyword>
<dbReference type="InterPro" id="IPR011545">
    <property type="entry name" value="DEAD/DEAH_box_helicase_dom"/>
</dbReference>
<protein>
    <recommendedName>
        <fullName evidence="9">Transcription-repair-coupling factor</fullName>
        <shortName evidence="9">TRCF</shortName>
        <ecNumber evidence="9">3.6.4.-</ecNumber>
    </recommendedName>
</protein>
<feature type="domain" description="Helicase ATP-binding" evidence="10">
    <location>
        <begin position="636"/>
        <end position="797"/>
    </location>
</feature>
<evidence type="ECO:0000256" key="3">
    <source>
        <dbReference type="ARBA" id="ARBA00022763"/>
    </source>
</evidence>
<evidence type="ECO:0000259" key="10">
    <source>
        <dbReference type="PROSITE" id="PS51192"/>
    </source>
</evidence>
<dbReference type="InterPro" id="IPR003711">
    <property type="entry name" value="CarD-like/TRCF_RID"/>
</dbReference>
<dbReference type="Pfam" id="PF02559">
    <property type="entry name" value="CarD_TRCF_RID"/>
    <property type="match status" value="1"/>
</dbReference>
<feature type="domain" description="Helicase C-terminal" evidence="11">
    <location>
        <begin position="818"/>
        <end position="972"/>
    </location>
</feature>
<evidence type="ECO:0000256" key="9">
    <source>
        <dbReference type="HAMAP-Rule" id="MF_00969"/>
    </source>
</evidence>
<dbReference type="PROSITE" id="PS51194">
    <property type="entry name" value="HELICASE_CTER"/>
    <property type="match status" value="1"/>
</dbReference>
<proteinExistence type="inferred from homology"/>